<dbReference type="Proteomes" id="UP000176221">
    <property type="component" value="Unassembled WGS sequence"/>
</dbReference>
<evidence type="ECO:0000313" key="8">
    <source>
        <dbReference type="EMBL" id="OHA33656.1"/>
    </source>
</evidence>
<evidence type="ECO:0000313" key="9">
    <source>
        <dbReference type="Proteomes" id="UP000176221"/>
    </source>
</evidence>
<dbReference type="SUPFAM" id="SSF143800">
    <property type="entry name" value="L28p-like"/>
    <property type="match status" value="1"/>
</dbReference>
<evidence type="ECO:0000256" key="3">
    <source>
        <dbReference type="ARBA" id="ARBA00022884"/>
    </source>
</evidence>
<comment type="caution">
    <text evidence="8">The sequence shown here is derived from an EMBL/GenBank/DDBJ whole genome shotgun (WGS) entry which is preliminary data.</text>
</comment>
<evidence type="ECO:0000256" key="2">
    <source>
        <dbReference type="ARBA" id="ARBA00022730"/>
    </source>
</evidence>
<dbReference type="EMBL" id="MHRX01000028">
    <property type="protein sequence ID" value="OHA33656.1"/>
    <property type="molecule type" value="Genomic_DNA"/>
</dbReference>
<dbReference type="NCBIfam" id="TIGR00105">
    <property type="entry name" value="L31"/>
    <property type="match status" value="1"/>
</dbReference>
<dbReference type="GO" id="GO:0005840">
    <property type="term" value="C:ribosome"/>
    <property type="evidence" value="ECO:0007669"/>
    <property type="project" value="UniProtKB-KW"/>
</dbReference>
<dbReference type="InterPro" id="IPR042105">
    <property type="entry name" value="Ribosomal_bL31_sf"/>
</dbReference>
<feature type="non-terminal residue" evidence="8">
    <location>
        <position position="66"/>
    </location>
</feature>
<dbReference type="PROSITE" id="PS01143">
    <property type="entry name" value="RIBOSOMAL_L31"/>
    <property type="match status" value="1"/>
</dbReference>
<dbReference type="PANTHER" id="PTHR33280:SF1">
    <property type="entry name" value="LARGE RIBOSOMAL SUBUNIT PROTEIN BL31C"/>
    <property type="match status" value="1"/>
</dbReference>
<dbReference type="NCBIfam" id="NF001809">
    <property type="entry name" value="PRK00528.1"/>
    <property type="match status" value="1"/>
</dbReference>
<comment type="similarity">
    <text evidence="1">Belongs to the bacterial ribosomal protein bL31 family. Type A subfamily.</text>
</comment>
<proteinExistence type="inferred from homology"/>
<protein>
    <recommendedName>
        <fullName evidence="7">Large ribosomal subunit protein bL31</fullName>
    </recommendedName>
    <alternativeName>
        <fullName evidence="6">50S ribosomal protein L31</fullName>
    </alternativeName>
</protein>
<keyword evidence="3" id="KW-0694">RNA-binding</keyword>
<dbReference type="GO" id="GO:0019843">
    <property type="term" value="F:rRNA binding"/>
    <property type="evidence" value="ECO:0007669"/>
    <property type="project" value="UniProtKB-KW"/>
</dbReference>
<dbReference type="NCBIfam" id="NF000612">
    <property type="entry name" value="PRK00019.1"/>
    <property type="match status" value="1"/>
</dbReference>
<evidence type="ECO:0000256" key="7">
    <source>
        <dbReference type="ARBA" id="ARBA00035687"/>
    </source>
</evidence>
<accession>A0A1G2NC31</accession>
<dbReference type="GO" id="GO:1990904">
    <property type="term" value="C:ribonucleoprotein complex"/>
    <property type="evidence" value="ECO:0007669"/>
    <property type="project" value="UniProtKB-KW"/>
</dbReference>
<evidence type="ECO:0000256" key="6">
    <source>
        <dbReference type="ARBA" id="ARBA00035490"/>
    </source>
</evidence>
<evidence type="ECO:0000256" key="5">
    <source>
        <dbReference type="ARBA" id="ARBA00023274"/>
    </source>
</evidence>
<gene>
    <name evidence="8" type="ORF">A2928_01750</name>
</gene>
<dbReference type="GO" id="GO:0003735">
    <property type="term" value="F:structural constituent of ribosome"/>
    <property type="evidence" value="ECO:0007669"/>
    <property type="project" value="InterPro"/>
</dbReference>
<dbReference type="InterPro" id="IPR034704">
    <property type="entry name" value="Ribosomal_bL28/bL31-like_sf"/>
</dbReference>
<dbReference type="Pfam" id="PF01197">
    <property type="entry name" value="Ribosomal_L31"/>
    <property type="match status" value="1"/>
</dbReference>
<dbReference type="PANTHER" id="PTHR33280">
    <property type="entry name" value="50S RIBOSOMAL PROTEIN L31, CHLOROPLASTIC"/>
    <property type="match status" value="1"/>
</dbReference>
<dbReference type="Gene3D" id="4.10.830.30">
    <property type="entry name" value="Ribosomal protein L31"/>
    <property type="match status" value="1"/>
</dbReference>
<evidence type="ECO:0000256" key="4">
    <source>
        <dbReference type="ARBA" id="ARBA00022980"/>
    </source>
</evidence>
<keyword evidence="2" id="KW-0699">rRNA-binding</keyword>
<keyword evidence="5" id="KW-0687">Ribonucleoprotein</keyword>
<dbReference type="AlphaFoldDB" id="A0A1G2NC31"/>
<sequence length="66" mass="7241">MKKGIHPTYFTNAVATCACGHVMHIGSTKEKISVEICSNCHPFYTGNEKILDTAGRVEKFKARQAA</sequence>
<reference evidence="8 9" key="1">
    <citation type="journal article" date="2016" name="Nat. Commun.">
        <title>Thousands of microbial genomes shed light on interconnected biogeochemical processes in an aquifer system.</title>
        <authorList>
            <person name="Anantharaman K."/>
            <person name="Brown C.T."/>
            <person name="Hug L.A."/>
            <person name="Sharon I."/>
            <person name="Castelle C.J."/>
            <person name="Probst A.J."/>
            <person name="Thomas B.C."/>
            <person name="Singh A."/>
            <person name="Wilkins M.J."/>
            <person name="Karaoz U."/>
            <person name="Brodie E.L."/>
            <person name="Williams K.H."/>
            <person name="Hubbard S.S."/>
            <person name="Banfield J.F."/>
        </authorList>
    </citation>
    <scope>NUCLEOTIDE SEQUENCE [LARGE SCALE GENOMIC DNA]</scope>
</reference>
<dbReference type="HAMAP" id="MF_00501">
    <property type="entry name" value="Ribosomal_bL31_1"/>
    <property type="match status" value="1"/>
</dbReference>
<dbReference type="STRING" id="1802319.A2928_01750"/>
<dbReference type="PRINTS" id="PR01249">
    <property type="entry name" value="RIBOSOMALL31"/>
</dbReference>
<organism evidence="8 9">
    <name type="scientific">Candidatus Taylorbacteria bacterium RIFCSPLOWO2_01_FULL_45_15b</name>
    <dbReference type="NCBI Taxonomy" id="1802319"/>
    <lineage>
        <taxon>Bacteria</taxon>
        <taxon>Candidatus Tayloriibacteriota</taxon>
    </lineage>
</organism>
<evidence type="ECO:0000256" key="1">
    <source>
        <dbReference type="ARBA" id="ARBA00009296"/>
    </source>
</evidence>
<dbReference type="PROSITE" id="PS51257">
    <property type="entry name" value="PROKAR_LIPOPROTEIN"/>
    <property type="match status" value="1"/>
</dbReference>
<keyword evidence="4 8" id="KW-0689">Ribosomal protein</keyword>
<dbReference type="InterPro" id="IPR002150">
    <property type="entry name" value="Ribosomal_bL31"/>
</dbReference>
<name>A0A1G2NC31_9BACT</name>
<dbReference type="GO" id="GO:0006412">
    <property type="term" value="P:translation"/>
    <property type="evidence" value="ECO:0007669"/>
    <property type="project" value="InterPro"/>
</dbReference>
<dbReference type="InterPro" id="IPR027491">
    <property type="entry name" value="Ribosomal_bL31_A"/>
</dbReference>